<evidence type="ECO:0008006" key="4">
    <source>
        <dbReference type="Google" id="ProtNLM"/>
    </source>
</evidence>
<organism evidence="2 3">
    <name type="scientific">Phlebiopsis gigantea (strain 11061_1 CR5-6)</name>
    <name type="common">White-rot fungus</name>
    <name type="synonym">Peniophora gigantea</name>
    <dbReference type="NCBI Taxonomy" id="745531"/>
    <lineage>
        <taxon>Eukaryota</taxon>
        <taxon>Fungi</taxon>
        <taxon>Dikarya</taxon>
        <taxon>Basidiomycota</taxon>
        <taxon>Agaricomycotina</taxon>
        <taxon>Agaricomycetes</taxon>
        <taxon>Polyporales</taxon>
        <taxon>Phanerochaetaceae</taxon>
        <taxon>Phlebiopsis</taxon>
    </lineage>
</organism>
<proteinExistence type="predicted"/>
<dbReference type="HOGENOM" id="CLU_2074010_0_0_1"/>
<feature type="signal peptide" evidence="1">
    <location>
        <begin position="1"/>
        <end position="24"/>
    </location>
</feature>
<feature type="chain" id="PRO_5002181205" description="Secreted protein" evidence="1">
    <location>
        <begin position="25"/>
        <end position="118"/>
    </location>
</feature>
<dbReference type="Proteomes" id="UP000053257">
    <property type="component" value="Unassembled WGS sequence"/>
</dbReference>
<keyword evidence="1" id="KW-0732">Signal</keyword>
<dbReference type="EMBL" id="KN840457">
    <property type="protein sequence ID" value="KIP10241.1"/>
    <property type="molecule type" value="Genomic_DNA"/>
</dbReference>
<evidence type="ECO:0000256" key="1">
    <source>
        <dbReference type="SAM" id="SignalP"/>
    </source>
</evidence>
<protein>
    <recommendedName>
        <fullName evidence="4">Secreted protein</fullName>
    </recommendedName>
</protein>
<sequence length="118" mass="13326">MRLSVVLYCVTLVTFCMLTDGVFGVPARAPHRHKVVAEPICGGGGRIVGRRTSSFRTVPQRSYPHISYPNSQDRAQSHCQILVMHFIVVICDRHGRFIFISNHTMIFNACAIIRWKGL</sequence>
<gene>
    <name evidence="2" type="ORF">PHLGIDRAFT_266925</name>
</gene>
<evidence type="ECO:0000313" key="2">
    <source>
        <dbReference type="EMBL" id="KIP10241.1"/>
    </source>
</evidence>
<evidence type="ECO:0000313" key="3">
    <source>
        <dbReference type="Proteomes" id="UP000053257"/>
    </source>
</evidence>
<reference evidence="2 3" key="1">
    <citation type="journal article" date="2014" name="PLoS Genet.">
        <title>Analysis of the Phlebiopsis gigantea genome, transcriptome and secretome provides insight into its pioneer colonization strategies of wood.</title>
        <authorList>
            <person name="Hori C."/>
            <person name="Ishida T."/>
            <person name="Igarashi K."/>
            <person name="Samejima M."/>
            <person name="Suzuki H."/>
            <person name="Master E."/>
            <person name="Ferreira P."/>
            <person name="Ruiz-Duenas F.J."/>
            <person name="Held B."/>
            <person name="Canessa P."/>
            <person name="Larrondo L.F."/>
            <person name="Schmoll M."/>
            <person name="Druzhinina I.S."/>
            <person name="Kubicek C.P."/>
            <person name="Gaskell J.A."/>
            <person name="Kersten P."/>
            <person name="St John F."/>
            <person name="Glasner J."/>
            <person name="Sabat G."/>
            <person name="Splinter BonDurant S."/>
            <person name="Syed K."/>
            <person name="Yadav J."/>
            <person name="Mgbeahuruike A.C."/>
            <person name="Kovalchuk A."/>
            <person name="Asiegbu F.O."/>
            <person name="Lackner G."/>
            <person name="Hoffmeister D."/>
            <person name="Rencoret J."/>
            <person name="Gutierrez A."/>
            <person name="Sun H."/>
            <person name="Lindquist E."/>
            <person name="Barry K."/>
            <person name="Riley R."/>
            <person name="Grigoriev I.V."/>
            <person name="Henrissat B."/>
            <person name="Kues U."/>
            <person name="Berka R.M."/>
            <person name="Martinez A.T."/>
            <person name="Covert S.F."/>
            <person name="Blanchette R.A."/>
            <person name="Cullen D."/>
        </authorList>
    </citation>
    <scope>NUCLEOTIDE SEQUENCE [LARGE SCALE GENOMIC DNA]</scope>
    <source>
        <strain evidence="2 3">11061_1 CR5-6</strain>
    </source>
</reference>
<keyword evidence="3" id="KW-1185">Reference proteome</keyword>
<name>A0A0C3S3S6_PHLG1</name>
<dbReference type="AlphaFoldDB" id="A0A0C3S3S6"/>
<accession>A0A0C3S3S6</accession>